<name>A0A5N5DSD5_9PEZI</name>
<organism evidence="2 3">
    <name type="scientific">Lasiodiplodia theobromae</name>
    <dbReference type="NCBI Taxonomy" id="45133"/>
    <lineage>
        <taxon>Eukaryota</taxon>
        <taxon>Fungi</taxon>
        <taxon>Dikarya</taxon>
        <taxon>Ascomycota</taxon>
        <taxon>Pezizomycotina</taxon>
        <taxon>Dothideomycetes</taxon>
        <taxon>Dothideomycetes incertae sedis</taxon>
        <taxon>Botryosphaeriales</taxon>
        <taxon>Botryosphaeriaceae</taxon>
        <taxon>Lasiodiplodia</taxon>
    </lineage>
</organism>
<protein>
    <recommendedName>
        <fullName evidence="4">RNase H type-1 domain-containing protein</fullName>
    </recommendedName>
</protein>
<dbReference type="GO" id="GO:0003676">
    <property type="term" value="F:nucleic acid binding"/>
    <property type="evidence" value="ECO:0007669"/>
    <property type="project" value="InterPro"/>
</dbReference>
<evidence type="ECO:0000313" key="3">
    <source>
        <dbReference type="Proteomes" id="UP000325902"/>
    </source>
</evidence>
<evidence type="ECO:0008006" key="4">
    <source>
        <dbReference type="Google" id="ProtNLM"/>
    </source>
</evidence>
<dbReference type="OrthoDB" id="4729724at2759"/>
<accession>A0A5N5DSD5</accession>
<dbReference type="SUPFAM" id="SSF53098">
    <property type="entry name" value="Ribonuclease H-like"/>
    <property type="match status" value="1"/>
</dbReference>
<gene>
    <name evidence="2" type="ORF">DBV05_g1435</name>
</gene>
<proteinExistence type="predicted"/>
<evidence type="ECO:0000313" key="2">
    <source>
        <dbReference type="EMBL" id="KAB2579832.1"/>
    </source>
</evidence>
<feature type="region of interest" description="Disordered" evidence="1">
    <location>
        <begin position="256"/>
        <end position="291"/>
    </location>
</feature>
<dbReference type="AlphaFoldDB" id="A0A5N5DSD5"/>
<dbReference type="EMBL" id="VCHE01000005">
    <property type="protein sequence ID" value="KAB2579832.1"/>
    <property type="molecule type" value="Genomic_DNA"/>
</dbReference>
<keyword evidence="3" id="KW-1185">Reference proteome</keyword>
<comment type="caution">
    <text evidence="2">The sequence shown here is derived from an EMBL/GenBank/DDBJ whole genome shotgun (WGS) entry which is preliminary data.</text>
</comment>
<feature type="compositionally biased region" description="Basic residues" evidence="1">
    <location>
        <begin position="282"/>
        <end position="291"/>
    </location>
</feature>
<reference evidence="2 3" key="1">
    <citation type="journal article" date="2019" name="Sci. Rep.">
        <title>A multi-omics analysis of the grapevine pathogen Lasiodiplodia theobromae reveals that temperature affects the expression of virulence- and pathogenicity-related genes.</title>
        <authorList>
            <person name="Felix C."/>
            <person name="Meneses R."/>
            <person name="Goncalves M.F.M."/>
            <person name="Tilleman L."/>
            <person name="Duarte A.S."/>
            <person name="Jorrin-Novo J.V."/>
            <person name="Van de Peer Y."/>
            <person name="Deforce D."/>
            <person name="Van Nieuwerburgh F."/>
            <person name="Esteves A.C."/>
            <person name="Alves A."/>
        </authorList>
    </citation>
    <scope>NUCLEOTIDE SEQUENCE [LARGE SCALE GENOMIC DNA]</scope>
    <source>
        <strain evidence="2 3">LA-SOL3</strain>
    </source>
</reference>
<dbReference type="InterPro" id="IPR036397">
    <property type="entry name" value="RNaseH_sf"/>
</dbReference>
<evidence type="ECO:0000256" key="1">
    <source>
        <dbReference type="SAM" id="MobiDB-lite"/>
    </source>
</evidence>
<sequence length="291" mass="30372">MRPPADFGPFAGMVIIEDDRKNNHQAAKDYAAAASAPATAPPASSSLLFGARFVSFSDGSAAPRAGDPSYRKQWTSASAVWRVSPTDEFAQRGWPSPYIPGSAEAELFADGCNLLNALEVVEGILNPSPEDQEYAAAVAAAFGTTATTTTNSAPSPPGSFAAAVLAANSSSCSSSSSTTTTTAAAAAPDPPITPVVEVLSDCQSILTTIRDLRPGRCLPKNLDVDLLRWVFSLAARLTALGVLVVLRWTPGHVGVPGNELADSVTREHRPDVIDPGRFPPARSKKRKRGSG</sequence>
<dbReference type="Proteomes" id="UP000325902">
    <property type="component" value="Unassembled WGS sequence"/>
</dbReference>
<dbReference type="Gene3D" id="3.30.420.10">
    <property type="entry name" value="Ribonuclease H-like superfamily/Ribonuclease H"/>
    <property type="match status" value="1"/>
</dbReference>
<feature type="compositionally biased region" description="Basic and acidic residues" evidence="1">
    <location>
        <begin position="264"/>
        <end position="274"/>
    </location>
</feature>
<dbReference type="InterPro" id="IPR012337">
    <property type="entry name" value="RNaseH-like_sf"/>
</dbReference>